<evidence type="ECO:0000256" key="1">
    <source>
        <dbReference type="SAM" id="MobiDB-lite"/>
    </source>
</evidence>
<evidence type="ECO:0000313" key="2">
    <source>
        <dbReference type="EMBL" id="OMJ65683.1"/>
    </source>
</evidence>
<dbReference type="AlphaFoldDB" id="A0A1R2AMC2"/>
<feature type="region of interest" description="Disordered" evidence="1">
    <location>
        <begin position="36"/>
        <end position="55"/>
    </location>
</feature>
<dbReference type="EMBL" id="MPUH01001998">
    <property type="protein sequence ID" value="OMJ65683.1"/>
    <property type="molecule type" value="Genomic_DNA"/>
</dbReference>
<reference evidence="2 3" key="1">
    <citation type="submission" date="2016-11" db="EMBL/GenBank/DDBJ databases">
        <title>The macronuclear genome of Stentor coeruleus: a giant cell with tiny introns.</title>
        <authorList>
            <person name="Slabodnick M."/>
            <person name="Ruby J.G."/>
            <person name="Reiff S.B."/>
            <person name="Swart E.C."/>
            <person name="Gosai S."/>
            <person name="Prabakaran S."/>
            <person name="Witkowska E."/>
            <person name="Larue G.E."/>
            <person name="Fisher S."/>
            <person name="Freeman R.M."/>
            <person name="Gunawardena J."/>
            <person name="Chu W."/>
            <person name="Stover N.A."/>
            <person name="Gregory B.D."/>
            <person name="Nowacki M."/>
            <person name="Derisi J."/>
            <person name="Roy S.W."/>
            <person name="Marshall W.F."/>
            <person name="Sood P."/>
        </authorList>
    </citation>
    <scope>NUCLEOTIDE SEQUENCE [LARGE SCALE GENOMIC DNA]</scope>
    <source>
        <strain evidence="2">WM001</strain>
    </source>
</reference>
<proteinExistence type="predicted"/>
<gene>
    <name evidence="2" type="ORF">SteCoe_37793</name>
</gene>
<evidence type="ECO:0000313" key="3">
    <source>
        <dbReference type="Proteomes" id="UP000187209"/>
    </source>
</evidence>
<protein>
    <submittedName>
        <fullName evidence="2">Uncharacterized protein</fullName>
    </submittedName>
</protein>
<sequence>MKSVFKTAVEENQDFSPWGHSPLKYYKQFLPRFIKKPSNPHKSKPSPPKELASIAKTKGNHRCQSIVQDLVHFARPISHGFPKRKSTIASKPIKKPFNRSQSCGGDKISLYEIGNIERLQRLVPVKPIYLSYHEQKKIFQRYSSQLIRSFIDIVSNYNNQS</sequence>
<keyword evidence="3" id="KW-1185">Reference proteome</keyword>
<dbReference type="Proteomes" id="UP000187209">
    <property type="component" value="Unassembled WGS sequence"/>
</dbReference>
<comment type="caution">
    <text evidence="2">The sequence shown here is derived from an EMBL/GenBank/DDBJ whole genome shotgun (WGS) entry which is preliminary data.</text>
</comment>
<organism evidence="2 3">
    <name type="scientific">Stentor coeruleus</name>
    <dbReference type="NCBI Taxonomy" id="5963"/>
    <lineage>
        <taxon>Eukaryota</taxon>
        <taxon>Sar</taxon>
        <taxon>Alveolata</taxon>
        <taxon>Ciliophora</taxon>
        <taxon>Postciliodesmatophora</taxon>
        <taxon>Heterotrichea</taxon>
        <taxon>Heterotrichida</taxon>
        <taxon>Stentoridae</taxon>
        <taxon>Stentor</taxon>
    </lineage>
</organism>
<name>A0A1R2AMC2_9CILI</name>
<accession>A0A1R2AMC2</accession>